<evidence type="ECO:0000313" key="1">
    <source>
        <dbReference type="EMBL" id="QDU56475.1"/>
    </source>
</evidence>
<name>A0A518AP24_9BACT</name>
<reference evidence="1 2" key="1">
    <citation type="submission" date="2019-02" db="EMBL/GenBank/DDBJ databases">
        <title>Deep-cultivation of Planctomycetes and their phenomic and genomic characterization uncovers novel biology.</title>
        <authorList>
            <person name="Wiegand S."/>
            <person name="Jogler M."/>
            <person name="Boedeker C."/>
            <person name="Pinto D."/>
            <person name="Vollmers J."/>
            <person name="Rivas-Marin E."/>
            <person name="Kohn T."/>
            <person name="Peeters S.H."/>
            <person name="Heuer A."/>
            <person name="Rast P."/>
            <person name="Oberbeckmann S."/>
            <person name="Bunk B."/>
            <person name="Jeske O."/>
            <person name="Meyerdierks A."/>
            <person name="Storesund J.E."/>
            <person name="Kallscheuer N."/>
            <person name="Luecker S."/>
            <person name="Lage O.M."/>
            <person name="Pohl T."/>
            <person name="Merkel B.J."/>
            <person name="Hornburger P."/>
            <person name="Mueller R.-W."/>
            <person name="Bruemmer F."/>
            <person name="Labrenz M."/>
            <person name="Spormann A.M."/>
            <person name="Op den Camp H."/>
            <person name="Overmann J."/>
            <person name="Amann R."/>
            <person name="Jetten M.S.M."/>
            <person name="Mascher T."/>
            <person name="Medema M.H."/>
            <person name="Devos D.P."/>
            <person name="Kaster A.-K."/>
            <person name="Ovreas L."/>
            <person name="Rohde M."/>
            <person name="Galperin M.Y."/>
            <person name="Jogler C."/>
        </authorList>
    </citation>
    <scope>NUCLEOTIDE SEQUENCE [LARGE SCALE GENOMIC DNA]</scope>
    <source>
        <strain evidence="1 2">Pan181</strain>
    </source>
</reference>
<gene>
    <name evidence="1" type="ORF">Pan181_26840</name>
</gene>
<keyword evidence="2" id="KW-1185">Reference proteome</keyword>
<dbReference type="AlphaFoldDB" id="A0A518AP24"/>
<sequence>MIVLAVPAPHHRETHSMSCDQCGCCRIVIREYRWWKFASERTEAVETYRTSDEHVHDWWLYGSSYVSWNKQWAGSNASRIATVGSFGNLDGTTALLRW</sequence>
<dbReference type="EMBL" id="CP036278">
    <property type="protein sequence ID" value="QDU56475.1"/>
    <property type="molecule type" value="Genomic_DNA"/>
</dbReference>
<protein>
    <submittedName>
        <fullName evidence="1">Uncharacterized protein</fullName>
    </submittedName>
</protein>
<dbReference type="KEGG" id="amuc:Pan181_26840"/>
<dbReference type="Proteomes" id="UP000315750">
    <property type="component" value="Chromosome"/>
</dbReference>
<accession>A0A518AP24</accession>
<evidence type="ECO:0000313" key="2">
    <source>
        <dbReference type="Proteomes" id="UP000315750"/>
    </source>
</evidence>
<organism evidence="1 2">
    <name type="scientific">Aeoliella mucimassa</name>
    <dbReference type="NCBI Taxonomy" id="2527972"/>
    <lineage>
        <taxon>Bacteria</taxon>
        <taxon>Pseudomonadati</taxon>
        <taxon>Planctomycetota</taxon>
        <taxon>Planctomycetia</taxon>
        <taxon>Pirellulales</taxon>
        <taxon>Lacipirellulaceae</taxon>
        <taxon>Aeoliella</taxon>
    </lineage>
</organism>
<proteinExistence type="predicted"/>